<evidence type="ECO:0000313" key="2">
    <source>
        <dbReference type="Proteomes" id="UP000191612"/>
    </source>
</evidence>
<reference evidence="2" key="1">
    <citation type="journal article" date="2017" name="Nat. Microbiol.">
        <title>Global analysis of biosynthetic gene clusters reveals vast potential of secondary metabolite production in Penicillium species.</title>
        <authorList>
            <person name="Nielsen J.C."/>
            <person name="Grijseels S."/>
            <person name="Prigent S."/>
            <person name="Ji B."/>
            <person name="Dainat J."/>
            <person name="Nielsen K.F."/>
            <person name="Frisvad J.C."/>
            <person name="Workman M."/>
            <person name="Nielsen J."/>
        </authorList>
    </citation>
    <scope>NUCLEOTIDE SEQUENCE [LARGE SCALE GENOMIC DNA]</scope>
    <source>
        <strain evidence="2">IBT 29525</strain>
    </source>
</reference>
<dbReference type="EMBL" id="MDYO01000070">
    <property type="protein sequence ID" value="OQD88551.1"/>
    <property type="molecule type" value="Genomic_DNA"/>
</dbReference>
<dbReference type="Proteomes" id="UP000191612">
    <property type="component" value="Unassembled WGS sequence"/>
</dbReference>
<evidence type="ECO:0000313" key="1">
    <source>
        <dbReference type="EMBL" id="OQD88551.1"/>
    </source>
</evidence>
<name>A0A1V6QH52_9EURO</name>
<sequence length="32" mass="3503">MGLVDLERELSNGKGVFGIASEDGRLIDRLIE</sequence>
<organism evidence="1 2">
    <name type="scientific">Penicillium solitum</name>
    <dbReference type="NCBI Taxonomy" id="60172"/>
    <lineage>
        <taxon>Eukaryota</taxon>
        <taxon>Fungi</taxon>
        <taxon>Dikarya</taxon>
        <taxon>Ascomycota</taxon>
        <taxon>Pezizomycotina</taxon>
        <taxon>Eurotiomycetes</taxon>
        <taxon>Eurotiomycetidae</taxon>
        <taxon>Eurotiales</taxon>
        <taxon>Aspergillaceae</taxon>
        <taxon>Penicillium</taxon>
    </lineage>
</organism>
<keyword evidence="2" id="KW-1185">Reference proteome</keyword>
<dbReference type="AlphaFoldDB" id="A0A1V6QH52"/>
<comment type="caution">
    <text evidence="1">The sequence shown here is derived from an EMBL/GenBank/DDBJ whole genome shotgun (WGS) entry which is preliminary data.</text>
</comment>
<accession>A0A1V6QH52</accession>
<protein>
    <submittedName>
        <fullName evidence="1">Uncharacterized protein</fullName>
    </submittedName>
</protein>
<gene>
    <name evidence="1" type="ORF">PENSOL_c070G00428</name>
</gene>
<proteinExistence type="predicted"/>